<dbReference type="InterPro" id="IPR000835">
    <property type="entry name" value="HTH_MarR-typ"/>
</dbReference>
<keyword evidence="2" id="KW-0238">DNA-binding</keyword>
<feature type="domain" description="HTH marR-type" evidence="4">
    <location>
        <begin position="7"/>
        <end position="139"/>
    </location>
</feature>
<keyword evidence="1" id="KW-0805">Transcription regulation</keyword>
<dbReference type="Proteomes" id="UP000007161">
    <property type="component" value="Chromosome"/>
</dbReference>
<dbReference type="PRINTS" id="PR00598">
    <property type="entry name" value="HTHMARR"/>
</dbReference>
<gene>
    <name evidence="5" type="ordered locus">Marpi_0902</name>
</gene>
<evidence type="ECO:0000313" key="5">
    <source>
        <dbReference type="EMBL" id="AEX85318.1"/>
    </source>
</evidence>
<evidence type="ECO:0000256" key="2">
    <source>
        <dbReference type="ARBA" id="ARBA00023125"/>
    </source>
</evidence>
<dbReference type="PROSITE" id="PS50995">
    <property type="entry name" value="HTH_MARR_2"/>
    <property type="match status" value="1"/>
</dbReference>
<dbReference type="InterPro" id="IPR036390">
    <property type="entry name" value="WH_DNA-bd_sf"/>
</dbReference>
<dbReference type="HOGENOM" id="CLU_083287_27_7_0"/>
<name>H2J7C6_MARPK</name>
<proteinExistence type="predicted"/>
<accession>H2J7C6</accession>
<evidence type="ECO:0000313" key="6">
    <source>
        <dbReference type="Proteomes" id="UP000007161"/>
    </source>
</evidence>
<reference evidence="6" key="2">
    <citation type="submission" date="2012-01" db="EMBL/GenBank/DDBJ databases">
        <title>Complete sequence of chromosome of Marinitoga piezophila KA3.</title>
        <authorList>
            <person name="Lucas S."/>
            <person name="Han J."/>
            <person name="Lapidus A."/>
            <person name="Cheng J.-F."/>
            <person name="Goodwin L."/>
            <person name="Pitluck S."/>
            <person name="Peters L."/>
            <person name="Mikhailova N."/>
            <person name="Teshima H."/>
            <person name="Detter J.C."/>
            <person name="Han C."/>
            <person name="Tapia R."/>
            <person name="Land M."/>
            <person name="Hauser L."/>
            <person name="Kyrpides N."/>
            <person name="Ivanova N."/>
            <person name="Pagani I."/>
            <person name="Jebbar M."/>
            <person name="Vannier P."/>
            <person name="Oger P."/>
            <person name="Cario A."/>
            <person name="Bartlett D."/>
            <person name="Noll K.M."/>
            <person name="Woyke T."/>
        </authorList>
    </citation>
    <scope>NUCLEOTIDE SEQUENCE [LARGE SCALE GENOMIC DNA]</scope>
    <source>
        <strain evidence="6">DSM 14283 / JCM 11233 / KA3</strain>
    </source>
</reference>
<dbReference type="Gene3D" id="1.10.10.10">
    <property type="entry name" value="Winged helix-like DNA-binding domain superfamily/Winged helix DNA-binding domain"/>
    <property type="match status" value="1"/>
</dbReference>
<evidence type="ECO:0000259" key="4">
    <source>
        <dbReference type="PROSITE" id="PS50995"/>
    </source>
</evidence>
<keyword evidence="6" id="KW-1185">Reference proteome</keyword>
<dbReference type="RefSeq" id="WP_014296390.1">
    <property type="nucleotide sequence ID" value="NC_016751.1"/>
</dbReference>
<sequence>MDERSSAIEVIKLIKEIKELLRKAMTTQFENMEITSSQWMILGILMKNGRMKIGDLSKEVGLSNSTVTGIIDRLEKRNFVKRVRDSKDRRVIYIELTEEFEKNKKGLNLSMDNKLNEFLENVSETELKKVIDGLGILKDVLTKNLKGDDENN</sequence>
<dbReference type="InterPro" id="IPR000485">
    <property type="entry name" value="AsnC-type_HTH_dom"/>
</dbReference>
<dbReference type="EMBL" id="CP003257">
    <property type="protein sequence ID" value="AEX85318.1"/>
    <property type="molecule type" value="Genomic_DNA"/>
</dbReference>
<protein>
    <submittedName>
        <fullName evidence="5">Transcriptional regulator</fullName>
    </submittedName>
</protein>
<dbReference type="InterPro" id="IPR036388">
    <property type="entry name" value="WH-like_DNA-bd_sf"/>
</dbReference>
<reference evidence="5 6" key="1">
    <citation type="journal article" date="2012" name="J. Bacteriol.">
        <title>Complete Genome Sequence of the Thermophilic, Piezophilic, Heterotrophic Bacterium Marinitoga piezophila KA3.</title>
        <authorList>
            <person name="Lucas S."/>
            <person name="Han J."/>
            <person name="Lapidus A."/>
            <person name="Cheng J.F."/>
            <person name="Goodwin L.A."/>
            <person name="Pitluck S."/>
            <person name="Peters L."/>
            <person name="Mikhailova N."/>
            <person name="Teshima H."/>
            <person name="Detter J.C."/>
            <person name="Han C."/>
            <person name="Tapia R."/>
            <person name="Land M."/>
            <person name="Hauser L."/>
            <person name="Kyrpides N.C."/>
            <person name="Ivanova N."/>
            <person name="Pagani I."/>
            <person name="Vannier P."/>
            <person name="Oger P."/>
            <person name="Bartlett D.H."/>
            <person name="Noll K.M."/>
            <person name="Woyke T."/>
            <person name="Jebbar M."/>
        </authorList>
    </citation>
    <scope>NUCLEOTIDE SEQUENCE [LARGE SCALE GENOMIC DNA]</scope>
    <source>
        <strain evidence="6">DSM 14283 / JCM 11233 / KA3</strain>
    </source>
</reference>
<dbReference type="AlphaFoldDB" id="H2J7C6"/>
<dbReference type="Pfam" id="PF01047">
    <property type="entry name" value="MarR"/>
    <property type="match status" value="1"/>
</dbReference>
<dbReference type="KEGG" id="mpz:Marpi_0902"/>
<dbReference type="PRINTS" id="PR00033">
    <property type="entry name" value="HTHASNC"/>
</dbReference>
<dbReference type="eggNOG" id="COG1846">
    <property type="taxonomic scope" value="Bacteria"/>
</dbReference>
<dbReference type="PANTHER" id="PTHR42756">
    <property type="entry name" value="TRANSCRIPTIONAL REGULATOR, MARR"/>
    <property type="match status" value="1"/>
</dbReference>
<dbReference type="InterPro" id="IPR011991">
    <property type="entry name" value="ArsR-like_HTH"/>
</dbReference>
<organism evidence="5 6">
    <name type="scientific">Marinitoga piezophila (strain DSM 14283 / JCM 11233 / KA3)</name>
    <dbReference type="NCBI Taxonomy" id="443254"/>
    <lineage>
        <taxon>Bacteria</taxon>
        <taxon>Thermotogati</taxon>
        <taxon>Thermotogota</taxon>
        <taxon>Thermotogae</taxon>
        <taxon>Petrotogales</taxon>
        <taxon>Petrotogaceae</taxon>
        <taxon>Marinitoga</taxon>
    </lineage>
</organism>
<dbReference type="GO" id="GO:0043565">
    <property type="term" value="F:sequence-specific DNA binding"/>
    <property type="evidence" value="ECO:0007669"/>
    <property type="project" value="InterPro"/>
</dbReference>
<dbReference type="STRING" id="443254.Marpi_0902"/>
<evidence type="ECO:0000256" key="3">
    <source>
        <dbReference type="ARBA" id="ARBA00023163"/>
    </source>
</evidence>
<dbReference type="SMART" id="SM00347">
    <property type="entry name" value="HTH_MARR"/>
    <property type="match status" value="1"/>
</dbReference>
<keyword evidence="3" id="KW-0804">Transcription</keyword>
<dbReference type="OrthoDB" id="49580at2"/>
<dbReference type="SUPFAM" id="SSF46785">
    <property type="entry name" value="Winged helix' DNA-binding domain"/>
    <property type="match status" value="1"/>
</dbReference>
<dbReference type="CDD" id="cd00090">
    <property type="entry name" value="HTH_ARSR"/>
    <property type="match status" value="1"/>
</dbReference>
<dbReference type="GO" id="GO:0003700">
    <property type="term" value="F:DNA-binding transcription factor activity"/>
    <property type="evidence" value="ECO:0007669"/>
    <property type="project" value="InterPro"/>
</dbReference>
<evidence type="ECO:0000256" key="1">
    <source>
        <dbReference type="ARBA" id="ARBA00023015"/>
    </source>
</evidence>
<dbReference type="PANTHER" id="PTHR42756:SF1">
    <property type="entry name" value="TRANSCRIPTIONAL REPRESSOR OF EMRAB OPERON"/>
    <property type="match status" value="1"/>
</dbReference>